<evidence type="ECO:0000313" key="2">
    <source>
        <dbReference type="WBParaSite" id="Pan_g9530.t1"/>
    </source>
</evidence>
<sequence>MSSSASTQNAIKRFTHDWLIRFCELHPTDKASFIRRDYDIGVPLSSKYCRISTYFTTIIQRYAPIIIMRSRLGDTTQDDIKSIKMSTPNKTIVLTAPANFQNVEPGTIAKYINQQIYFNMNTFHFEGSVLNLDEFKFCLKQCKVASCLKTSFSTPVLYSDIWHLLRNYMNVYLDVENLIFDDKMPQMLKQFPQNTPKEWKLYNMSFREDFVLSILNNFMKSPIENYVLMKFRTDPSKLECERMANFMEAKFIAAGFTVETSLAFGYVEGAVYIYKLSDNIVCLRYCDGP</sequence>
<proteinExistence type="predicted"/>
<evidence type="ECO:0000313" key="1">
    <source>
        <dbReference type="Proteomes" id="UP000492821"/>
    </source>
</evidence>
<reference evidence="2" key="2">
    <citation type="submission" date="2020-10" db="UniProtKB">
        <authorList>
            <consortium name="WormBaseParasite"/>
        </authorList>
    </citation>
    <scope>IDENTIFICATION</scope>
</reference>
<name>A0A7E5A287_PANRE</name>
<dbReference type="WBParaSite" id="Pan_g9530.t1">
    <property type="protein sequence ID" value="Pan_g9530.t1"/>
    <property type="gene ID" value="Pan_g9530"/>
</dbReference>
<keyword evidence="1" id="KW-1185">Reference proteome</keyword>
<dbReference type="AlphaFoldDB" id="A0A7E5A287"/>
<protein>
    <submittedName>
        <fullName evidence="2">TCTP domain-containing protein</fullName>
    </submittedName>
</protein>
<accession>A0A7E5A287</accession>
<dbReference type="Proteomes" id="UP000492821">
    <property type="component" value="Unassembled WGS sequence"/>
</dbReference>
<organism evidence="1 2">
    <name type="scientific">Panagrellus redivivus</name>
    <name type="common">Microworm</name>
    <dbReference type="NCBI Taxonomy" id="6233"/>
    <lineage>
        <taxon>Eukaryota</taxon>
        <taxon>Metazoa</taxon>
        <taxon>Ecdysozoa</taxon>
        <taxon>Nematoda</taxon>
        <taxon>Chromadorea</taxon>
        <taxon>Rhabditida</taxon>
        <taxon>Tylenchina</taxon>
        <taxon>Panagrolaimomorpha</taxon>
        <taxon>Panagrolaimoidea</taxon>
        <taxon>Panagrolaimidae</taxon>
        <taxon>Panagrellus</taxon>
    </lineage>
</organism>
<reference evidence="1" key="1">
    <citation type="journal article" date="2013" name="Genetics">
        <title>The draft genome and transcriptome of Panagrellus redivivus are shaped by the harsh demands of a free-living lifestyle.</title>
        <authorList>
            <person name="Srinivasan J."/>
            <person name="Dillman A.R."/>
            <person name="Macchietto M.G."/>
            <person name="Heikkinen L."/>
            <person name="Lakso M."/>
            <person name="Fracchia K.M."/>
            <person name="Antoshechkin I."/>
            <person name="Mortazavi A."/>
            <person name="Wong G."/>
            <person name="Sternberg P.W."/>
        </authorList>
    </citation>
    <scope>NUCLEOTIDE SEQUENCE [LARGE SCALE GENOMIC DNA]</scope>
    <source>
        <strain evidence="1">MT8872</strain>
    </source>
</reference>